<dbReference type="AlphaFoldDB" id="A0A0F9KVB1"/>
<feature type="non-terminal residue" evidence="1">
    <location>
        <position position="1"/>
    </location>
</feature>
<comment type="caution">
    <text evidence="1">The sequence shown here is derived from an EMBL/GenBank/DDBJ whole genome shotgun (WGS) entry which is preliminary data.</text>
</comment>
<gene>
    <name evidence="1" type="ORF">LCGC14_1356770</name>
</gene>
<protein>
    <submittedName>
        <fullName evidence="1">Uncharacterized protein</fullName>
    </submittedName>
</protein>
<dbReference type="EMBL" id="LAZR01008437">
    <property type="protein sequence ID" value="KKM78756.1"/>
    <property type="molecule type" value="Genomic_DNA"/>
</dbReference>
<sequence>LVVEKLKNYYLAGILGKTIYNRRKRAEMQKPSTIIDKTELDPKFVTKSESVAVQTVTSVPASAVMLAPTMTMEFGDRDMRLGVEGFILNEKLKIKAFDDLLMGKIEGDFWTFKQNNKFNSYERQRIKEGLASLESELYEGQSILEGKETSMAVKMEILKIIIAKKTTPGSVLTEFENRILNTAWLSLDGKTPLYSNIQEGQESPFLPLFESFMDTITDKLQRIGVLKESSIGSLDEIISYGPDRSITDHLNSERNVRLERNKYNTQLNSFYLWQARIEVAIESSTGIGVNIRREYIDSIRNIFNNYYRLLGYVPNTLNHNARINLRKIIDLVYNAGLLNTHGQRITTTFARFADYIGKYKQNFNNLIGPDQKLPTLLKLRNLKDLITNTIKVDLGISGAERARLLSEISKYIENSIWEVKQNNKLNEEIINLIDNKYTDSLRKELILDIISSHTVLLGMGHRDISNLLFRFLSRDYIGNSFLVKMESNPAGRLHILLNIIYSVESWRTIDFDNNINFDQLGELKKTVIKKVEDYIKANLLEIGDGTEGFYKLYGPEFVYDQYKVVKAFWFAIMKTVNEGKGNFGFDKIMDLYAMSSTPSGYLLKGLNSYSKKFGLSTIKKLVTIINILAETEMLNARAGNIAYDKIFALDNAIETIAEYIGIYHMGKTKAEVQNTVMLDLLNEINDLLAKKAYYERIFPNPNLADDLTAVQAYPDLVDHLQLIDFYNGFPGWVMTYPGSMSISETFNKKLTGFSGYLGRSYKFTISQKLLNTVITQFTKTSSNTRNNALIQELLLAASAVKGMVRSGVITQKEAHKAITGLMKTSSFFVGSEIPVWIEMVNMYTGQIDLLLFDPSTNTIYVVDYKPDLIYNNYASLAFVNSAPQLGAYGLTLEQQANINVQCILFNDAAAWVFDPALVLGLIDDFMLAADSSWVAPWIEFSYLLSFN</sequence>
<accession>A0A0F9KVB1</accession>
<proteinExistence type="predicted"/>
<evidence type="ECO:0000313" key="1">
    <source>
        <dbReference type="EMBL" id="KKM78756.1"/>
    </source>
</evidence>
<organism evidence="1">
    <name type="scientific">marine sediment metagenome</name>
    <dbReference type="NCBI Taxonomy" id="412755"/>
    <lineage>
        <taxon>unclassified sequences</taxon>
        <taxon>metagenomes</taxon>
        <taxon>ecological metagenomes</taxon>
    </lineage>
</organism>
<reference evidence="1" key="1">
    <citation type="journal article" date="2015" name="Nature">
        <title>Complex archaea that bridge the gap between prokaryotes and eukaryotes.</title>
        <authorList>
            <person name="Spang A."/>
            <person name="Saw J.H."/>
            <person name="Jorgensen S.L."/>
            <person name="Zaremba-Niedzwiedzka K."/>
            <person name="Martijn J."/>
            <person name="Lind A.E."/>
            <person name="van Eijk R."/>
            <person name="Schleper C."/>
            <person name="Guy L."/>
            <person name="Ettema T.J."/>
        </authorList>
    </citation>
    <scope>NUCLEOTIDE SEQUENCE</scope>
</reference>
<name>A0A0F9KVB1_9ZZZZ</name>